<name>A0A845ETJ1_9BACL</name>
<reference evidence="3 4" key="1">
    <citation type="submission" date="2019-11" db="EMBL/GenBank/DDBJ databases">
        <title>Genome sequences of 17 halophilic strains isolated from different environments.</title>
        <authorList>
            <person name="Furrow R.E."/>
        </authorList>
    </citation>
    <scope>NUCLEOTIDE SEQUENCE [LARGE SCALE GENOMIC DNA]</scope>
    <source>
        <strain evidence="3 4">22506_14_FS</strain>
    </source>
</reference>
<dbReference type="InterPro" id="IPR013766">
    <property type="entry name" value="Thioredoxin_domain"/>
</dbReference>
<proteinExistence type="predicted"/>
<protein>
    <submittedName>
        <fullName evidence="3">Redoxin domain-containing protein</fullName>
    </submittedName>
</protein>
<dbReference type="Pfam" id="PF00578">
    <property type="entry name" value="AhpC-TSA"/>
    <property type="match status" value="1"/>
</dbReference>
<feature type="domain" description="Thioredoxin" evidence="2">
    <location>
        <begin position="1"/>
        <end position="139"/>
    </location>
</feature>
<accession>A0A845ETJ1</accession>
<dbReference type="InterPro" id="IPR000866">
    <property type="entry name" value="AhpC/TSA"/>
</dbReference>
<dbReference type="SUPFAM" id="SSF52833">
    <property type="entry name" value="Thioredoxin-like"/>
    <property type="match status" value="1"/>
</dbReference>
<comment type="caution">
    <text evidence="3">The sequence shown here is derived from an EMBL/GenBank/DDBJ whole genome shotgun (WGS) entry which is preliminary data.</text>
</comment>
<evidence type="ECO:0000256" key="1">
    <source>
        <dbReference type="ARBA" id="ARBA00023157"/>
    </source>
</evidence>
<evidence type="ECO:0000313" key="4">
    <source>
        <dbReference type="Proteomes" id="UP000447833"/>
    </source>
</evidence>
<sequence>MEAPFFALEDMNSGDVIRLTDFVGKPVMITFWTSWCPDCMKDMPMKEQFYHHADLEKLAFLTINVTGRERSEEAGKEFTIKNDLPFPVLRDNGRETYDDYGCTGVPTTVLLDKDHQIVNVFNDQSSFLDIAKALPSIMK</sequence>
<evidence type="ECO:0000313" key="3">
    <source>
        <dbReference type="EMBL" id="MYL61763.1"/>
    </source>
</evidence>
<dbReference type="RefSeq" id="WP_160917727.1">
    <property type="nucleotide sequence ID" value="NZ_WMEY01000001.1"/>
</dbReference>
<dbReference type="EMBL" id="WMEY01000001">
    <property type="protein sequence ID" value="MYL61763.1"/>
    <property type="molecule type" value="Genomic_DNA"/>
</dbReference>
<dbReference type="InterPro" id="IPR036249">
    <property type="entry name" value="Thioredoxin-like_sf"/>
</dbReference>
<organism evidence="3 4">
    <name type="scientific">Guptibacillus hwajinpoensis</name>
    <dbReference type="NCBI Taxonomy" id="208199"/>
    <lineage>
        <taxon>Bacteria</taxon>
        <taxon>Bacillati</taxon>
        <taxon>Bacillota</taxon>
        <taxon>Bacilli</taxon>
        <taxon>Bacillales</taxon>
        <taxon>Guptibacillaceae</taxon>
        <taxon>Guptibacillus</taxon>
    </lineage>
</organism>
<dbReference type="CDD" id="cd02966">
    <property type="entry name" value="TlpA_like_family"/>
    <property type="match status" value="1"/>
</dbReference>
<dbReference type="Proteomes" id="UP000447833">
    <property type="component" value="Unassembled WGS sequence"/>
</dbReference>
<dbReference type="PANTHER" id="PTHR42852">
    <property type="entry name" value="THIOL:DISULFIDE INTERCHANGE PROTEIN DSBE"/>
    <property type="match status" value="1"/>
</dbReference>
<dbReference type="InterPro" id="IPR050553">
    <property type="entry name" value="Thioredoxin_ResA/DsbE_sf"/>
</dbReference>
<dbReference type="GO" id="GO:0016209">
    <property type="term" value="F:antioxidant activity"/>
    <property type="evidence" value="ECO:0007669"/>
    <property type="project" value="InterPro"/>
</dbReference>
<dbReference type="GO" id="GO:0016491">
    <property type="term" value="F:oxidoreductase activity"/>
    <property type="evidence" value="ECO:0007669"/>
    <property type="project" value="InterPro"/>
</dbReference>
<keyword evidence="1" id="KW-1015">Disulfide bond</keyword>
<gene>
    <name evidence="3" type="ORF">GLW07_00200</name>
</gene>
<dbReference type="PROSITE" id="PS51352">
    <property type="entry name" value="THIOREDOXIN_2"/>
    <property type="match status" value="1"/>
</dbReference>
<evidence type="ECO:0000259" key="2">
    <source>
        <dbReference type="PROSITE" id="PS51352"/>
    </source>
</evidence>
<dbReference type="PANTHER" id="PTHR42852:SF17">
    <property type="entry name" value="THIOREDOXIN-LIKE PROTEIN HI_1115"/>
    <property type="match status" value="1"/>
</dbReference>
<dbReference type="Gene3D" id="3.40.30.10">
    <property type="entry name" value="Glutaredoxin"/>
    <property type="match status" value="1"/>
</dbReference>
<dbReference type="AlphaFoldDB" id="A0A845ETJ1"/>